<keyword evidence="11" id="KW-0479">Metal-binding</keyword>
<comment type="similarity">
    <text evidence="4">Belongs to the PEP-utilizing enzyme family.</text>
</comment>
<dbReference type="GO" id="GO:0005737">
    <property type="term" value="C:cytoplasm"/>
    <property type="evidence" value="ECO:0007669"/>
    <property type="project" value="UniProtKB-SubCell"/>
</dbReference>
<dbReference type="InterPro" id="IPR050499">
    <property type="entry name" value="PEP-utilizing_PTS_enzyme"/>
</dbReference>
<evidence type="ECO:0000256" key="3">
    <source>
        <dbReference type="ARBA" id="ARBA00004496"/>
    </source>
</evidence>
<evidence type="ECO:0000256" key="8">
    <source>
        <dbReference type="ARBA" id="ARBA00022597"/>
    </source>
</evidence>
<keyword evidence="6" id="KW-0813">Transport</keyword>
<keyword evidence="13" id="KW-0460">Magnesium</keyword>
<dbReference type="InterPro" id="IPR008279">
    <property type="entry name" value="PEP-util_enz_mobile_dom"/>
</dbReference>
<evidence type="ECO:0000256" key="12">
    <source>
        <dbReference type="ARBA" id="ARBA00022777"/>
    </source>
</evidence>
<evidence type="ECO:0000313" key="15">
    <source>
        <dbReference type="EMBL" id="ACK50513.1"/>
    </source>
</evidence>
<dbReference type="InterPro" id="IPR008731">
    <property type="entry name" value="PTS_EIN"/>
</dbReference>
<dbReference type="InterPro" id="IPR029016">
    <property type="entry name" value="GAF-like_dom_sf"/>
</dbReference>
<dbReference type="InterPro" id="IPR006318">
    <property type="entry name" value="PTS_EI-like"/>
</dbReference>
<evidence type="ECO:0000256" key="6">
    <source>
        <dbReference type="ARBA" id="ARBA00022448"/>
    </source>
</evidence>
<gene>
    <name evidence="15" type="ordered locus">Msil_1563</name>
</gene>
<evidence type="ECO:0000256" key="10">
    <source>
        <dbReference type="ARBA" id="ARBA00022683"/>
    </source>
</evidence>
<dbReference type="Gene3D" id="3.20.20.60">
    <property type="entry name" value="Phosphoenolpyruvate-binding domains"/>
    <property type="match status" value="1"/>
</dbReference>
<evidence type="ECO:0000256" key="4">
    <source>
        <dbReference type="ARBA" id="ARBA00007837"/>
    </source>
</evidence>
<dbReference type="Pfam" id="PF01590">
    <property type="entry name" value="GAF"/>
    <property type="match status" value="1"/>
</dbReference>
<dbReference type="EMBL" id="CP001280">
    <property type="protein sequence ID" value="ACK50513.1"/>
    <property type="molecule type" value="Genomic_DNA"/>
</dbReference>
<protein>
    <recommendedName>
        <fullName evidence="5">phosphoenolpyruvate--protein phosphotransferase</fullName>
        <ecNumber evidence="5">2.7.3.9</ecNumber>
    </recommendedName>
</protein>
<keyword evidence="9" id="KW-0808">Transferase</keyword>
<evidence type="ECO:0000259" key="14">
    <source>
        <dbReference type="SMART" id="SM00065"/>
    </source>
</evidence>
<evidence type="ECO:0000256" key="7">
    <source>
        <dbReference type="ARBA" id="ARBA00022490"/>
    </source>
</evidence>
<evidence type="ECO:0000313" key="16">
    <source>
        <dbReference type="Proteomes" id="UP000002257"/>
    </source>
</evidence>
<evidence type="ECO:0000256" key="13">
    <source>
        <dbReference type="ARBA" id="ARBA00022842"/>
    </source>
</evidence>
<dbReference type="RefSeq" id="WP_012590583.1">
    <property type="nucleotide sequence ID" value="NC_011666.1"/>
</dbReference>
<evidence type="ECO:0000256" key="1">
    <source>
        <dbReference type="ARBA" id="ARBA00000683"/>
    </source>
</evidence>
<dbReference type="SUPFAM" id="SSF51621">
    <property type="entry name" value="Phosphoenolpyruvate/pyruvate domain"/>
    <property type="match status" value="1"/>
</dbReference>
<dbReference type="GO" id="GO:0009401">
    <property type="term" value="P:phosphoenolpyruvate-dependent sugar phosphotransferase system"/>
    <property type="evidence" value="ECO:0007669"/>
    <property type="project" value="UniProtKB-KW"/>
</dbReference>
<dbReference type="eggNOG" id="COG3605">
    <property type="taxonomic scope" value="Bacteria"/>
</dbReference>
<dbReference type="EC" id="2.7.3.9" evidence="5"/>
<dbReference type="KEGG" id="msl:Msil_1563"/>
<dbReference type="PRINTS" id="PR01736">
    <property type="entry name" value="PHPHTRNFRASE"/>
</dbReference>
<dbReference type="GO" id="GO:0046872">
    <property type="term" value="F:metal ion binding"/>
    <property type="evidence" value="ECO:0007669"/>
    <property type="project" value="UniProtKB-KW"/>
</dbReference>
<evidence type="ECO:0000256" key="11">
    <source>
        <dbReference type="ARBA" id="ARBA00022723"/>
    </source>
</evidence>
<evidence type="ECO:0000256" key="2">
    <source>
        <dbReference type="ARBA" id="ARBA00001946"/>
    </source>
</evidence>
<comment type="cofactor">
    <cofactor evidence="2">
        <name>Mg(2+)</name>
        <dbReference type="ChEBI" id="CHEBI:18420"/>
    </cofactor>
</comment>
<dbReference type="PANTHER" id="PTHR46244">
    <property type="entry name" value="PHOSPHOENOLPYRUVATE-PROTEIN PHOSPHOTRANSFERASE"/>
    <property type="match status" value="1"/>
</dbReference>
<name>B8EI31_METSB</name>
<dbReference type="SUPFAM" id="SSF55781">
    <property type="entry name" value="GAF domain-like"/>
    <property type="match status" value="1"/>
</dbReference>
<dbReference type="InterPro" id="IPR003018">
    <property type="entry name" value="GAF"/>
</dbReference>
<keyword evidence="12" id="KW-0418">Kinase</keyword>
<dbReference type="SMART" id="SM00065">
    <property type="entry name" value="GAF"/>
    <property type="match status" value="1"/>
</dbReference>
<dbReference type="InterPro" id="IPR015813">
    <property type="entry name" value="Pyrv/PenolPyrv_kinase-like_dom"/>
</dbReference>
<keyword evidence="8" id="KW-0762">Sugar transport</keyword>
<accession>B8EI31</accession>
<dbReference type="Proteomes" id="UP000002257">
    <property type="component" value="Chromosome"/>
</dbReference>
<dbReference type="InterPro" id="IPR036637">
    <property type="entry name" value="Phosphohistidine_dom_sf"/>
</dbReference>
<sequence length="754" mass="82602">MYGALGGPRLLLRRLREVMAEPVSPQARLDKIVVHIAANMVAEVCSVYILRADGRLELYATEGLNREAVHNTTMRASEGLVGLIAETAEPLALADAQNHPSFSYRPETGEEIYSSFLGVPILRGGNTLGVLDVQNRARRVYTDEEIEALQTTAMLLAEMIASGELQSLAEPGADIALGRPRTLKGSALAEGVGLGHVVLHEPRIIVKQLIAEDMKQEMARLDKAIGEMRESIDSLIEAGNMGPGEHREVLETFRMVAHDRGWLRRLREAVATGLTAEAAVERVQNDARAKLQRHPEPSMRERLHDLDDLANRLLHQLTGQSYVATHDELPHNAIIVARSMGPAALLEYDRSKLRGLVLEDVGGGSHVAIVARALGIAAAGDVANILDFVEPGDAIIVDGVSGEVHVRPAPDVEHAYAEKARLRAKRQEQYHKLRDLPAVTRDGVEIELHMNAGLLVDLQHLAETGAQSVGLFRTELQFMLASRFPKMSEQERLYRSALDLAAGKSITFRTLDIGSDKVLPYMTQVEEENPALGWRAIRIGLDRPGLLRTQLRGFLRAGAGRPLRIMFPMIASLAELEAARAILDREIAQLKRHRREPPSELKVGVMVEVPSLLFEIDDICRSVDFISVGSNDLMQYFFAADRDNKRVSRRFDPLAPPFLRALKQIADAARAASTQLTLCGEMGGKPLEALALLAIGYRSLSMSAAAIGPVKAMILSADLRLARALVMARLNEKSTGSSLREGLAQFAEDHGIPI</sequence>
<dbReference type="OrthoDB" id="9765468at2"/>
<dbReference type="GO" id="GO:0008965">
    <property type="term" value="F:phosphoenolpyruvate-protein phosphotransferase activity"/>
    <property type="evidence" value="ECO:0007669"/>
    <property type="project" value="UniProtKB-EC"/>
</dbReference>
<comment type="subcellular location">
    <subcellularLocation>
        <location evidence="3">Cytoplasm</location>
    </subcellularLocation>
</comment>
<dbReference type="Gene3D" id="1.10.274.10">
    <property type="entry name" value="PtsI, HPr-binding domain"/>
    <property type="match status" value="1"/>
</dbReference>
<comment type="catalytic activity">
    <reaction evidence="1">
        <text>L-histidyl-[protein] + phosphoenolpyruvate = N(pros)-phospho-L-histidyl-[protein] + pyruvate</text>
        <dbReference type="Rhea" id="RHEA:23880"/>
        <dbReference type="Rhea" id="RHEA-COMP:9745"/>
        <dbReference type="Rhea" id="RHEA-COMP:9746"/>
        <dbReference type="ChEBI" id="CHEBI:15361"/>
        <dbReference type="ChEBI" id="CHEBI:29979"/>
        <dbReference type="ChEBI" id="CHEBI:58702"/>
        <dbReference type="ChEBI" id="CHEBI:64837"/>
        <dbReference type="EC" id="2.7.3.9"/>
    </reaction>
</comment>
<dbReference type="NCBIfam" id="TIGR01417">
    <property type="entry name" value="PTS_I_fam"/>
    <property type="match status" value="1"/>
</dbReference>
<proteinExistence type="inferred from homology"/>
<keyword evidence="16" id="KW-1185">Reference proteome</keyword>
<dbReference type="AlphaFoldDB" id="B8EI31"/>
<feature type="domain" description="GAF" evidence="14">
    <location>
        <begin position="24"/>
        <end position="170"/>
    </location>
</feature>
<evidence type="ECO:0000256" key="5">
    <source>
        <dbReference type="ARBA" id="ARBA00012232"/>
    </source>
</evidence>
<keyword evidence="7" id="KW-0963">Cytoplasm</keyword>
<keyword evidence="10" id="KW-0598">Phosphotransferase system</keyword>
<organism evidence="15 16">
    <name type="scientific">Methylocella silvestris (strain DSM 15510 / CIP 108128 / LMG 27833 / NCIMB 13906 / BL2)</name>
    <dbReference type="NCBI Taxonomy" id="395965"/>
    <lineage>
        <taxon>Bacteria</taxon>
        <taxon>Pseudomonadati</taxon>
        <taxon>Pseudomonadota</taxon>
        <taxon>Alphaproteobacteria</taxon>
        <taxon>Hyphomicrobiales</taxon>
        <taxon>Beijerinckiaceae</taxon>
        <taxon>Methylocella</taxon>
    </lineage>
</organism>
<dbReference type="Pfam" id="PF02896">
    <property type="entry name" value="PEP-utilizers_C"/>
    <property type="match status" value="1"/>
</dbReference>
<dbReference type="InterPro" id="IPR036618">
    <property type="entry name" value="PtsI_HPr-bd_sf"/>
</dbReference>
<evidence type="ECO:0000256" key="9">
    <source>
        <dbReference type="ARBA" id="ARBA00022679"/>
    </source>
</evidence>
<dbReference type="Gene3D" id="3.50.30.10">
    <property type="entry name" value="Phosphohistidine domain"/>
    <property type="match status" value="1"/>
</dbReference>
<dbReference type="Pfam" id="PF05524">
    <property type="entry name" value="PEP-utilisers_N"/>
    <property type="match status" value="1"/>
</dbReference>
<dbReference type="Pfam" id="PF00391">
    <property type="entry name" value="PEP-utilizers"/>
    <property type="match status" value="1"/>
</dbReference>
<reference evidence="15 16" key="1">
    <citation type="journal article" date="2010" name="J. Bacteriol.">
        <title>Complete genome sequence of the aerobic facultative methanotroph Methylocella silvestris BL2.</title>
        <authorList>
            <person name="Chen Y."/>
            <person name="Crombie A."/>
            <person name="Rahman M.T."/>
            <person name="Dedysh S.N."/>
            <person name="Liesack W."/>
            <person name="Stott M.B."/>
            <person name="Alam M."/>
            <person name="Theisen A.R."/>
            <person name="Murrell J.C."/>
            <person name="Dunfield P.F."/>
        </authorList>
    </citation>
    <scope>NUCLEOTIDE SEQUENCE [LARGE SCALE GENOMIC DNA]</scope>
    <source>
        <strain evidence="16">DSM 15510 / CIP 108128 / LMG 27833 / NCIMB 13906 / BL2</strain>
    </source>
</reference>
<dbReference type="Gene3D" id="3.30.450.40">
    <property type="match status" value="1"/>
</dbReference>
<dbReference type="HOGENOM" id="CLU_007308_7_1_5"/>
<dbReference type="InterPro" id="IPR000121">
    <property type="entry name" value="PEP_util_C"/>
</dbReference>
<dbReference type="SUPFAM" id="SSF52009">
    <property type="entry name" value="Phosphohistidine domain"/>
    <property type="match status" value="1"/>
</dbReference>
<dbReference type="GO" id="GO:0016301">
    <property type="term" value="F:kinase activity"/>
    <property type="evidence" value="ECO:0007669"/>
    <property type="project" value="UniProtKB-KW"/>
</dbReference>
<dbReference type="STRING" id="395965.Msil_1563"/>
<dbReference type="InterPro" id="IPR040442">
    <property type="entry name" value="Pyrv_kinase-like_dom_sf"/>
</dbReference>
<dbReference type="SUPFAM" id="SSF47831">
    <property type="entry name" value="Enzyme I of the PEP:sugar phosphotransferase system HPr-binding (sub)domain"/>
    <property type="match status" value="1"/>
</dbReference>
<dbReference type="PANTHER" id="PTHR46244:SF6">
    <property type="entry name" value="PHOSPHOENOLPYRUVATE-PROTEIN PHOSPHOTRANSFERASE"/>
    <property type="match status" value="1"/>
</dbReference>